<gene>
    <name evidence="6" type="ORF">VB776_09835</name>
</gene>
<dbReference type="SUPFAM" id="SSF52317">
    <property type="entry name" value="Class I glutamine amidotransferase-like"/>
    <property type="match status" value="1"/>
</dbReference>
<proteinExistence type="inferred from homology"/>
<keyword evidence="6" id="KW-0315">Glutamine amidotransferase</keyword>
<evidence type="ECO:0000256" key="2">
    <source>
        <dbReference type="ARBA" id="ARBA00023239"/>
    </source>
</evidence>
<dbReference type="PANTHER" id="PTHR48094:SF11">
    <property type="entry name" value="GLUTATHIONE-INDEPENDENT GLYOXALASE HSP31-RELATED"/>
    <property type="match status" value="1"/>
</dbReference>
<keyword evidence="1" id="KW-0346">Stress response</keyword>
<keyword evidence="2" id="KW-0456">Lyase</keyword>
<accession>A0ABU5S405</accession>
<dbReference type="InterPro" id="IPR050325">
    <property type="entry name" value="Prot/Nucl_acid_deglycase"/>
</dbReference>
<keyword evidence="7" id="KW-1185">Reference proteome</keyword>
<dbReference type="RefSeq" id="WP_323328502.1">
    <property type="nucleotide sequence ID" value="NZ_JAYGIL010000010.1"/>
</dbReference>
<evidence type="ECO:0000313" key="6">
    <source>
        <dbReference type="EMBL" id="MEA5403214.1"/>
    </source>
</evidence>
<dbReference type="Gene3D" id="3.40.50.880">
    <property type="match status" value="1"/>
</dbReference>
<dbReference type="EMBL" id="JAYGIL010000010">
    <property type="protein sequence ID" value="MEA5403214.1"/>
    <property type="molecule type" value="Genomic_DNA"/>
</dbReference>
<feature type="chain" id="PRO_5047141259" evidence="4">
    <location>
        <begin position="29"/>
        <end position="260"/>
    </location>
</feature>
<comment type="caution">
    <text evidence="6">The sequence shown here is derived from an EMBL/GenBank/DDBJ whole genome shotgun (WGS) entry which is preliminary data.</text>
</comment>
<evidence type="ECO:0000313" key="7">
    <source>
        <dbReference type="Proteomes" id="UP001303899"/>
    </source>
</evidence>
<dbReference type="CDD" id="cd03141">
    <property type="entry name" value="GATase1_Hsp31_like"/>
    <property type="match status" value="1"/>
</dbReference>
<organism evidence="6 7">
    <name type="scientific">Arcicella gelida</name>
    <dbReference type="NCBI Taxonomy" id="2984195"/>
    <lineage>
        <taxon>Bacteria</taxon>
        <taxon>Pseudomonadati</taxon>
        <taxon>Bacteroidota</taxon>
        <taxon>Cytophagia</taxon>
        <taxon>Cytophagales</taxon>
        <taxon>Flectobacillaceae</taxon>
        <taxon>Arcicella</taxon>
    </lineage>
</organism>
<evidence type="ECO:0000256" key="3">
    <source>
        <dbReference type="ARBA" id="ARBA00038493"/>
    </source>
</evidence>
<dbReference type="InterPro" id="IPR029062">
    <property type="entry name" value="Class_I_gatase-like"/>
</dbReference>
<dbReference type="Pfam" id="PF01965">
    <property type="entry name" value="DJ-1_PfpI"/>
    <property type="match status" value="1"/>
</dbReference>
<dbReference type="Proteomes" id="UP001303899">
    <property type="component" value="Unassembled WGS sequence"/>
</dbReference>
<reference evidence="6 7" key="1">
    <citation type="submission" date="2023-12" db="EMBL/GenBank/DDBJ databases">
        <title>Novel species of the genus Arcicella isolated from rivers.</title>
        <authorList>
            <person name="Lu H."/>
        </authorList>
    </citation>
    <scope>NUCLEOTIDE SEQUENCE [LARGE SCALE GENOMIC DNA]</scope>
    <source>
        <strain evidence="6 7">DC2W</strain>
    </source>
</reference>
<dbReference type="InterPro" id="IPR002818">
    <property type="entry name" value="DJ-1/PfpI"/>
</dbReference>
<keyword evidence="4" id="KW-0732">Signal</keyword>
<sequence length="260" mass="28525">MQKVFLSIATGIMVIAGCTILSLNQATAQTKKVSKMKKVLFVVTSHDKKGDTGQPTGYYLAEVSHPWEVLHKAGYEIDFVSPKGGKAPVDGFNLDDSTNKKFWEDTKYRTKIENTMKPSEVKPEEYSAILYAGGHGTMWDFADNAELSTITQKIYENNGVVSAVCHGPAGLVNIKLNNGKYLVDGKKINAFTNEEEIAVGLENVVPFMLETKLIERGAIFEKSGLWQNHVVADQRVVTGQNPASAKSVGEATLAELRKLK</sequence>
<feature type="domain" description="DJ-1/PfpI" evidence="5">
    <location>
        <begin position="61"/>
        <end position="250"/>
    </location>
</feature>
<protein>
    <submittedName>
        <fullName evidence="6">Type 1 glutamine amidotransferase domain-containing protein</fullName>
    </submittedName>
</protein>
<dbReference type="PROSITE" id="PS51257">
    <property type="entry name" value="PROKAR_LIPOPROTEIN"/>
    <property type="match status" value="1"/>
</dbReference>
<evidence type="ECO:0000256" key="1">
    <source>
        <dbReference type="ARBA" id="ARBA00023016"/>
    </source>
</evidence>
<dbReference type="PANTHER" id="PTHR48094">
    <property type="entry name" value="PROTEIN/NUCLEIC ACID DEGLYCASE DJ-1-RELATED"/>
    <property type="match status" value="1"/>
</dbReference>
<evidence type="ECO:0000256" key="4">
    <source>
        <dbReference type="SAM" id="SignalP"/>
    </source>
</evidence>
<evidence type="ECO:0000259" key="5">
    <source>
        <dbReference type="Pfam" id="PF01965"/>
    </source>
</evidence>
<comment type="similarity">
    <text evidence="3">Belongs to the peptidase C56 family. HSP31-like subfamily.</text>
</comment>
<name>A0ABU5S405_9BACT</name>
<feature type="signal peptide" evidence="4">
    <location>
        <begin position="1"/>
        <end position="28"/>
    </location>
</feature>